<proteinExistence type="predicted"/>
<sequence length="433" mass="48007">MFTVSIRRAKAERESRRKALQARAQKGLLSAEERAVLAAEEDQAVREKKGPDLQSALTKKESAKTTQNIFGLTQRGPMVLKAVLAANYVPKFDQTCSVLLRDDAVLAAARAGSLISPLQAWLAMTCQLSRRMKSPETFNDTVIIFICGFKAHVFLFANQETRPGNDSSLSAVYWQFVSDASSLVGIANTSSAYRPLRQLLIIQVKSVPNSASILSIKIAQPDLMRARGGTLYNTILPAKSSAVAFYARDGSPYDLPTYRFTLSFSKELYCVNHYGLHSRRGSVVTDAGWTCTLAIFRFLSVARRHPLEFRSIRNPTVLDDFLHALLALSPMIQILYIFCFIPSYGKAFSLVKNSGFICCSATTPRLSDVDSLRPSELATSPKVEKCRLLELFPGSEILEQASYDEFIWGKFGLVFLEVLFFAPSPVAVTLKLQ</sequence>
<name>A0A9P7VS69_9AGAR</name>
<evidence type="ECO:0000313" key="2">
    <source>
        <dbReference type="EMBL" id="KAG7445735.1"/>
    </source>
</evidence>
<organism evidence="2 3">
    <name type="scientific">Guyanagaster necrorhizus</name>
    <dbReference type="NCBI Taxonomy" id="856835"/>
    <lineage>
        <taxon>Eukaryota</taxon>
        <taxon>Fungi</taxon>
        <taxon>Dikarya</taxon>
        <taxon>Basidiomycota</taxon>
        <taxon>Agaricomycotina</taxon>
        <taxon>Agaricomycetes</taxon>
        <taxon>Agaricomycetidae</taxon>
        <taxon>Agaricales</taxon>
        <taxon>Marasmiineae</taxon>
        <taxon>Physalacriaceae</taxon>
        <taxon>Guyanagaster</taxon>
    </lineage>
</organism>
<evidence type="ECO:0000313" key="3">
    <source>
        <dbReference type="Proteomes" id="UP000812287"/>
    </source>
</evidence>
<dbReference type="Proteomes" id="UP000812287">
    <property type="component" value="Unassembled WGS sequence"/>
</dbReference>
<dbReference type="EMBL" id="MU250536">
    <property type="protein sequence ID" value="KAG7445735.1"/>
    <property type="molecule type" value="Genomic_DNA"/>
</dbReference>
<keyword evidence="3" id="KW-1185">Reference proteome</keyword>
<protein>
    <submittedName>
        <fullName evidence="2">Uncharacterized protein</fullName>
    </submittedName>
</protein>
<comment type="caution">
    <text evidence="2">The sequence shown here is derived from an EMBL/GenBank/DDBJ whole genome shotgun (WGS) entry which is preliminary data.</text>
</comment>
<dbReference type="AlphaFoldDB" id="A0A9P7VS69"/>
<accession>A0A9P7VS69</accession>
<evidence type="ECO:0000256" key="1">
    <source>
        <dbReference type="SAM" id="MobiDB-lite"/>
    </source>
</evidence>
<reference evidence="2" key="1">
    <citation type="submission" date="2020-11" db="EMBL/GenBank/DDBJ databases">
        <title>Adaptations for nitrogen fixation in a non-lichenized fungal sporocarp promotes dispersal by wood-feeding termites.</title>
        <authorList>
            <consortium name="DOE Joint Genome Institute"/>
            <person name="Koch R.A."/>
            <person name="Yoon G."/>
            <person name="Arayal U."/>
            <person name="Lail K."/>
            <person name="Amirebrahimi M."/>
            <person name="Labutti K."/>
            <person name="Lipzen A."/>
            <person name="Riley R."/>
            <person name="Barry K."/>
            <person name="Henrissat B."/>
            <person name="Grigoriev I.V."/>
            <person name="Herr J.R."/>
            <person name="Aime M.C."/>
        </authorList>
    </citation>
    <scope>NUCLEOTIDE SEQUENCE</scope>
    <source>
        <strain evidence="2">MCA 3950</strain>
    </source>
</reference>
<gene>
    <name evidence="2" type="ORF">BT62DRAFT_1006763</name>
</gene>
<feature type="region of interest" description="Disordered" evidence="1">
    <location>
        <begin position="41"/>
        <end position="60"/>
    </location>
</feature>
<dbReference type="RefSeq" id="XP_043039235.1">
    <property type="nucleotide sequence ID" value="XM_043177272.1"/>
</dbReference>
<dbReference type="GeneID" id="66099559"/>